<reference evidence="1" key="1">
    <citation type="submission" date="2021-06" db="EMBL/GenBank/DDBJ databases">
        <authorList>
            <consortium name="Wellcome Sanger Institute Data Sharing"/>
        </authorList>
    </citation>
    <scope>NUCLEOTIDE SEQUENCE [LARGE SCALE GENOMIC DNA]</scope>
</reference>
<name>A0A8C4S765_ERPCA</name>
<keyword evidence="2" id="KW-1185">Reference proteome</keyword>
<organism evidence="1 2">
    <name type="scientific">Erpetoichthys calabaricus</name>
    <name type="common">Rope fish</name>
    <name type="synonym">Calamoichthys calabaricus</name>
    <dbReference type="NCBI Taxonomy" id="27687"/>
    <lineage>
        <taxon>Eukaryota</taxon>
        <taxon>Metazoa</taxon>
        <taxon>Chordata</taxon>
        <taxon>Craniata</taxon>
        <taxon>Vertebrata</taxon>
        <taxon>Euteleostomi</taxon>
        <taxon>Actinopterygii</taxon>
        <taxon>Polypteriformes</taxon>
        <taxon>Polypteridae</taxon>
        <taxon>Erpetoichthys</taxon>
    </lineage>
</organism>
<evidence type="ECO:0000313" key="1">
    <source>
        <dbReference type="Ensembl" id="ENSECRP00000012432.1"/>
    </source>
</evidence>
<reference evidence="1" key="3">
    <citation type="submission" date="2025-09" db="UniProtKB">
        <authorList>
            <consortium name="Ensembl"/>
        </authorList>
    </citation>
    <scope>IDENTIFICATION</scope>
</reference>
<dbReference type="Proteomes" id="UP000694620">
    <property type="component" value="Chromosome 10"/>
</dbReference>
<protein>
    <submittedName>
        <fullName evidence="1">Uncharacterized protein</fullName>
    </submittedName>
</protein>
<sequence length="258" mass="29208">MLGTVYVQYGHQGKDNAGKFNTVSVHKMKDLSNFWSINHLHSNAVKCGRKIKVVSSISYKIRHIQKNIPSLKFSLSFLNTHTIFSPICVECFLQPVCLIVFSNYHIVAAAYKWQDKPTIKALNPLPALISLAANIKHTLDIKTDYLLKVDLVHLEPGFKDPGCQNSAPEELVLIGTLIAGFHPLIFATQISRETADIRHVFSTCNMPQSSKQKATVQHRQSDGWMDGWDTWIDILLIPMGNSQCMLKHIFFRLSPLFY</sequence>
<dbReference type="AlphaFoldDB" id="A0A8C4S765"/>
<proteinExistence type="predicted"/>
<accession>A0A8C4S765</accession>
<evidence type="ECO:0000313" key="2">
    <source>
        <dbReference type="Proteomes" id="UP000694620"/>
    </source>
</evidence>
<reference evidence="1" key="2">
    <citation type="submission" date="2025-08" db="UniProtKB">
        <authorList>
            <consortium name="Ensembl"/>
        </authorList>
    </citation>
    <scope>IDENTIFICATION</scope>
</reference>
<dbReference type="Ensembl" id="ENSECRT00000012644.1">
    <property type="protein sequence ID" value="ENSECRP00000012432.1"/>
    <property type="gene ID" value="ENSECRG00000008285.1"/>
</dbReference>